<evidence type="ECO:0000313" key="2">
    <source>
        <dbReference type="Proteomes" id="UP000015103"/>
    </source>
</evidence>
<sequence>MPTIPTPSLYTVWHKESRQTKIVKEDEDLCDEKAGQEKCINKNVEFIKELITDEPSEIKANDRTIELFNDATDITIKNNQDVTPDENDSQDAKLVTNREDVKNSMINFIDSFIILPETEDASQQTETEEQFYLASDCPIEQTRSITTSSKKTIDFDSTASMIFLSNEIRSISFGLDKQCNGESLLSVLNAVQSEFMRMKIAEHSVHSDGFLKSDSKFQGSNEAIEEKSHSKIQCAYSKIRRNRFVPLQRSS</sequence>
<reference evidence="1" key="1">
    <citation type="submission" date="2015-05" db="UniProtKB">
        <authorList>
            <consortium name="EnsemblMetazoa"/>
        </authorList>
    </citation>
    <scope>IDENTIFICATION</scope>
</reference>
<dbReference type="Proteomes" id="UP000015103">
    <property type="component" value="Unassembled WGS sequence"/>
</dbReference>
<organism evidence="1 2">
    <name type="scientific">Rhodnius prolixus</name>
    <name type="common">Triatomid bug</name>
    <dbReference type="NCBI Taxonomy" id="13249"/>
    <lineage>
        <taxon>Eukaryota</taxon>
        <taxon>Metazoa</taxon>
        <taxon>Ecdysozoa</taxon>
        <taxon>Arthropoda</taxon>
        <taxon>Hexapoda</taxon>
        <taxon>Insecta</taxon>
        <taxon>Pterygota</taxon>
        <taxon>Neoptera</taxon>
        <taxon>Paraneoptera</taxon>
        <taxon>Hemiptera</taxon>
        <taxon>Heteroptera</taxon>
        <taxon>Panheteroptera</taxon>
        <taxon>Cimicomorpha</taxon>
        <taxon>Reduviidae</taxon>
        <taxon>Triatominae</taxon>
        <taxon>Rhodnius</taxon>
    </lineage>
</organism>
<evidence type="ECO:0000313" key="1">
    <source>
        <dbReference type="EnsemblMetazoa" id="RPRC011840-PA"/>
    </source>
</evidence>
<dbReference type="EnsemblMetazoa" id="RPRC011840-RA">
    <property type="protein sequence ID" value="RPRC011840-PA"/>
    <property type="gene ID" value="RPRC011840"/>
</dbReference>
<protein>
    <submittedName>
        <fullName evidence="1">Uncharacterized protein</fullName>
    </submittedName>
</protein>
<name>T1I6C1_RHOPR</name>
<dbReference type="AlphaFoldDB" id="T1I6C1"/>
<accession>T1I6C1</accession>
<dbReference type="EMBL" id="ACPB03003258">
    <property type="status" value="NOT_ANNOTATED_CDS"/>
    <property type="molecule type" value="Genomic_DNA"/>
</dbReference>
<dbReference type="VEuPathDB" id="VectorBase:RPRC011840"/>
<dbReference type="HOGENOM" id="CLU_1108279_0_0_1"/>
<keyword evidence="2" id="KW-1185">Reference proteome</keyword>
<proteinExistence type="predicted"/>
<dbReference type="InParanoid" id="T1I6C1"/>